<accession>A0A386H3I9</accession>
<protein>
    <submittedName>
        <fullName evidence="2">Uncharacterized protein</fullName>
    </submittedName>
</protein>
<keyword evidence="3" id="KW-1185">Reference proteome</keyword>
<evidence type="ECO:0000256" key="1">
    <source>
        <dbReference type="SAM" id="MobiDB-lite"/>
    </source>
</evidence>
<dbReference type="AlphaFoldDB" id="A0A386H3I9"/>
<reference evidence="2 3" key="1">
    <citation type="journal article" date="2019" name="Int. J. Syst. Evol. Microbiol.">
        <title>Clostridium fermenticellae sp. nov., isolated from the mud in a fermentation cellar for the production of the Chinese liquor, baijiu.</title>
        <authorList>
            <person name="Xu P.X."/>
            <person name="Chai L.J."/>
            <person name="Qiu T."/>
            <person name="Zhang X.J."/>
            <person name="Lu Z.M."/>
            <person name="Xiao C."/>
            <person name="Wang S.T."/>
            <person name="Shen C.H."/>
            <person name="Shi J.S."/>
            <person name="Xu Z.H."/>
        </authorList>
    </citation>
    <scope>NUCLEOTIDE SEQUENCE [LARGE SCALE GENOMIC DNA]</scope>
    <source>
        <strain evidence="2 3">JN500901</strain>
    </source>
</reference>
<dbReference type="OrthoDB" id="1938377at2"/>
<organism evidence="2 3">
    <name type="scientific">Clostridium fermenticellae</name>
    <dbReference type="NCBI Taxonomy" id="2068654"/>
    <lineage>
        <taxon>Bacteria</taxon>
        <taxon>Bacillati</taxon>
        <taxon>Bacillota</taxon>
        <taxon>Clostridia</taxon>
        <taxon>Eubacteriales</taxon>
        <taxon>Clostridiaceae</taxon>
        <taxon>Clostridium</taxon>
    </lineage>
</organism>
<name>A0A386H3I9_9CLOT</name>
<proteinExistence type="predicted"/>
<sequence>MDKSKNCIFDYNKLCNNCGECDICDIDHNKKCDNCGRCLEEEGYDMKSIKIDKVVLNKDKTEEELILKDSEVNEKEDLMSEKCNDQCKCQNDEADSGTENIKKDENQKDSNIDNWKPDIEYIDDIEGLNDLLNDVKKLDEVAVEEFPGLIRLKNNRYKN</sequence>
<feature type="compositionally biased region" description="Basic and acidic residues" evidence="1">
    <location>
        <begin position="100"/>
        <end position="112"/>
    </location>
</feature>
<gene>
    <name evidence="2" type="ORF">D4Z93_07060</name>
</gene>
<dbReference type="RefSeq" id="WP_119971802.1">
    <property type="nucleotide sequence ID" value="NZ_CP032416.1"/>
</dbReference>
<evidence type="ECO:0000313" key="2">
    <source>
        <dbReference type="EMBL" id="AYD40291.1"/>
    </source>
</evidence>
<feature type="region of interest" description="Disordered" evidence="1">
    <location>
        <begin position="91"/>
        <end position="112"/>
    </location>
</feature>
<evidence type="ECO:0000313" key="3">
    <source>
        <dbReference type="Proteomes" id="UP000266301"/>
    </source>
</evidence>
<dbReference type="Proteomes" id="UP000266301">
    <property type="component" value="Chromosome"/>
</dbReference>
<dbReference type="EMBL" id="CP032416">
    <property type="protein sequence ID" value="AYD40291.1"/>
    <property type="molecule type" value="Genomic_DNA"/>
</dbReference>
<dbReference type="KEGG" id="cfer:D4Z93_07060"/>